<protein>
    <recommendedName>
        <fullName evidence="2">non-specific serine/threonine protein kinase</fullName>
        <ecNumber evidence="2">2.7.11.1</ecNumber>
    </recommendedName>
</protein>
<dbReference type="FunFam" id="1.10.510.10:FF:000236">
    <property type="entry name" value="Casein kinase 1-like protein"/>
    <property type="match status" value="1"/>
</dbReference>
<dbReference type="Pfam" id="PF00069">
    <property type="entry name" value="Pkinase"/>
    <property type="match status" value="1"/>
</dbReference>
<dbReference type="InterPro" id="IPR000719">
    <property type="entry name" value="Prot_kinase_dom"/>
</dbReference>
<evidence type="ECO:0000256" key="8">
    <source>
        <dbReference type="SAM" id="MobiDB-lite"/>
    </source>
</evidence>
<dbReference type="GO" id="GO:0005524">
    <property type="term" value="F:ATP binding"/>
    <property type="evidence" value="ECO:0007669"/>
    <property type="project" value="UniProtKB-UniRule"/>
</dbReference>
<comment type="similarity">
    <text evidence="1">Belongs to the protein kinase superfamily. CK1 Ser/Thr protein kinase family. Casein kinase I subfamily.</text>
</comment>
<dbReference type="SMART" id="SM00220">
    <property type="entry name" value="S_TKc"/>
    <property type="match status" value="1"/>
</dbReference>
<dbReference type="InterPro" id="IPR050235">
    <property type="entry name" value="CK1_Ser-Thr_kinase"/>
</dbReference>
<evidence type="ECO:0000256" key="2">
    <source>
        <dbReference type="ARBA" id="ARBA00012513"/>
    </source>
</evidence>
<dbReference type="Gene3D" id="1.10.510.10">
    <property type="entry name" value="Transferase(Phosphotransferase) domain 1"/>
    <property type="match status" value="1"/>
</dbReference>
<proteinExistence type="inferred from homology"/>
<evidence type="ECO:0000259" key="9">
    <source>
        <dbReference type="PROSITE" id="PS50011"/>
    </source>
</evidence>
<organism evidence="10 11">
    <name type="scientific">Carex littledalei</name>
    <dbReference type="NCBI Taxonomy" id="544730"/>
    <lineage>
        <taxon>Eukaryota</taxon>
        <taxon>Viridiplantae</taxon>
        <taxon>Streptophyta</taxon>
        <taxon>Embryophyta</taxon>
        <taxon>Tracheophyta</taxon>
        <taxon>Spermatophyta</taxon>
        <taxon>Magnoliopsida</taxon>
        <taxon>Liliopsida</taxon>
        <taxon>Poales</taxon>
        <taxon>Cyperaceae</taxon>
        <taxon>Cyperoideae</taxon>
        <taxon>Cariceae</taxon>
        <taxon>Carex</taxon>
        <taxon>Carex subgen. Euthyceras</taxon>
    </lineage>
</organism>
<evidence type="ECO:0000256" key="4">
    <source>
        <dbReference type="ARBA" id="ARBA00022741"/>
    </source>
</evidence>
<feature type="binding site" evidence="7">
    <location>
        <position position="171"/>
    </location>
    <ligand>
        <name>ATP</name>
        <dbReference type="ChEBI" id="CHEBI:30616"/>
    </ligand>
</feature>
<dbReference type="GO" id="GO:0004674">
    <property type="term" value="F:protein serine/threonine kinase activity"/>
    <property type="evidence" value="ECO:0007669"/>
    <property type="project" value="UniProtKB-EC"/>
</dbReference>
<dbReference type="EC" id="2.7.11.1" evidence="2"/>
<sequence length="694" mass="77214">MPELRSGVRQARLKSKRETELQVDNLPPPTNNRRRGGGTGRGRGRGRGTQAKGTPAQQAAPVRQKGATGRGRAIPVIDLESDKNLEAVPGAADGVAGKPVGMEGGSGEKVVAGEEEGSAPPVPDRVQVGNSPQYKVERKLGKGGFGQVYVGRRFSGGADRTGPDAYEVALKFEHRNSKGCNYGPPYEWQVYSTLNGCYGVPSVHYKGRQGDYYILVMDMLGPSLWDVWNSVGQAMSPSMVACIAVEAISILEKLHLKGFVHGDVKPENFLLGQPGSPDEKKLFLIDLGLASRWKETTSGQHVEYDQRPDIFRGTIRYASVHAHLGRTGSRRDDLESLAYTLIFLIRGRLPWQGYQGENKSFLVCKKKMATSAEQMCYLCPPPFRLFLETVTNMKFDEEPNYAKLIALFDTLIEPCSALRAIRIDGALKVGQKRGRLAGMEEEEQPRKKVRMGSPATQWISVYNAKRAMKQRYHYNVADARLQQHIEKGNEDGLYISSVASSANLWALIMDAGTGFFAQVYNLSPIFLHKDWIMEQWEKNYYISAIAGATNGSSLVVMSKGTPYTQQSYKVSESFPFKWINKKWKEGFHVTSMTTAGSRWGVVMSRNSGFSDQVVELDFLYPSEGIHRRWENGYRITATAATPDQAAFILSIPKRKQTDETQETLRTSAFPSNHVKEKWAKNLYIASICYGRTVC</sequence>
<dbReference type="AlphaFoldDB" id="A0A833VL80"/>
<keyword evidence="4 7" id="KW-0547">Nucleotide-binding</keyword>
<evidence type="ECO:0000313" key="11">
    <source>
        <dbReference type="Proteomes" id="UP000623129"/>
    </source>
</evidence>
<gene>
    <name evidence="10" type="ORF">FCM35_KLT07671</name>
</gene>
<evidence type="ECO:0000256" key="7">
    <source>
        <dbReference type="PROSITE-ProRule" id="PRU10141"/>
    </source>
</evidence>
<keyword evidence="6 7" id="KW-0067">ATP-binding</keyword>
<feature type="region of interest" description="Disordered" evidence="8">
    <location>
        <begin position="1"/>
        <end position="72"/>
    </location>
</feature>
<accession>A0A833VL80</accession>
<dbReference type="Proteomes" id="UP000623129">
    <property type="component" value="Unassembled WGS sequence"/>
</dbReference>
<dbReference type="PROSITE" id="PS00108">
    <property type="entry name" value="PROTEIN_KINASE_ST"/>
    <property type="match status" value="1"/>
</dbReference>
<evidence type="ECO:0000256" key="5">
    <source>
        <dbReference type="ARBA" id="ARBA00022777"/>
    </source>
</evidence>
<dbReference type="OrthoDB" id="1932208at2759"/>
<dbReference type="PROSITE" id="PS00107">
    <property type="entry name" value="PROTEIN_KINASE_ATP"/>
    <property type="match status" value="1"/>
</dbReference>
<evidence type="ECO:0000256" key="6">
    <source>
        <dbReference type="ARBA" id="ARBA00022840"/>
    </source>
</evidence>
<name>A0A833VL80_9POAL</name>
<dbReference type="PROSITE" id="PS50011">
    <property type="entry name" value="PROTEIN_KINASE_DOM"/>
    <property type="match status" value="1"/>
</dbReference>
<comment type="caution">
    <text evidence="10">The sequence shown here is derived from an EMBL/GenBank/DDBJ whole genome shotgun (WGS) entry which is preliminary data.</text>
</comment>
<dbReference type="CDD" id="cd14016">
    <property type="entry name" value="STKc_CK1"/>
    <property type="match status" value="1"/>
</dbReference>
<feature type="domain" description="Protein kinase" evidence="9">
    <location>
        <begin position="134"/>
        <end position="412"/>
    </location>
</feature>
<dbReference type="EMBL" id="SWLB01000017">
    <property type="protein sequence ID" value="KAF3327553.1"/>
    <property type="molecule type" value="Genomic_DNA"/>
</dbReference>
<dbReference type="InterPro" id="IPR017441">
    <property type="entry name" value="Protein_kinase_ATP_BS"/>
</dbReference>
<keyword evidence="3" id="KW-0808">Transferase</keyword>
<dbReference type="InterPro" id="IPR008271">
    <property type="entry name" value="Ser/Thr_kinase_AS"/>
</dbReference>
<reference evidence="10" key="1">
    <citation type="submission" date="2020-01" db="EMBL/GenBank/DDBJ databases">
        <title>Genome sequence of Kobresia littledalei, the first chromosome-level genome in the family Cyperaceae.</title>
        <authorList>
            <person name="Qu G."/>
        </authorList>
    </citation>
    <scope>NUCLEOTIDE SEQUENCE</scope>
    <source>
        <strain evidence="10">C.B.Clarke</strain>
        <tissue evidence="10">Leaf</tissue>
    </source>
</reference>
<dbReference type="SUPFAM" id="SSF56112">
    <property type="entry name" value="Protein kinase-like (PK-like)"/>
    <property type="match status" value="1"/>
</dbReference>
<keyword evidence="5 10" id="KW-0418">Kinase</keyword>
<dbReference type="Pfam" id="PF24289">
    <property type="entry name" value="DUF7477"/>
    <property type="match status" value="1"/>
</dbReference>
<feature type="compositionally biased region" description="Basic residues" evidence="8">
    <location>
        <begin position="32"/>
        <end position="46"/>
    </location>
</feature>
<evidence type="ECO:0000313" key="10">
    <source>
        <dbReference type="EMBL" id="KAF3327553.1"/>
    </source>
</evidence>
<dbReference type="InterPro" id="IPR011009">
    <property type="entry name" value="Kinase-like_dom_sf"/>
</dbReference>
<evidence type="ECO:0000256" key="3">
    <source>
        <dbReference type="ARBA" id="ARBA00022679"/>
    </source>
</evidence>
<keyword evidence="11" id="KW-1185">Reference proteome</keyword>
<dbReference type="InterPro" id="IPR055900">
    <property type="entry name" value="DUF7477"/>
</dbReference>
<evidence type="ECO:0000256" key="1">
    <source>
        <dbReference type="ARBA" id="ARBA00005926"/>
    </source>
</evidence>
<dbReference type="PANTHER" id="PTHR11909">
    <property type="entry name" value="CASEIN KINASE-RELATED"/>
    <property type="match status" value="1"/>
</dbReference>